<evidence type="ECO:0000256" key="6">
    <source>
        <dbReference type="SAM" id="MobiDB-lite"/>
    </source>
</evidence>
<dbReference type="RefSeq" id="XP_048336949.2">
    <property type="nucleotide sequence ID" value="XM_048480992.2"/>
</dbReference>
<dbReference type="Proteomes" id="UP001652623">
    <property type="component" value="Chromosome 9"/>
</dbReference>
<organism evidence="8 9">
    <name type="scientific">Ziziphus jujuba</name>
    <name type="common">Chinese jujube</name>
    <name type="synonym">Ziziphus sativa</name>
    <dbReference type="NCBI Taxonomy" id="326968"/>
    <lineage>
        <taxon>Eukaryota</taxon>
        <taxon>Viridiplantae</taxon>
        <taxon>Streptophyta</taxon>
        <taxon>Embryophyta</taxon>
        <taxon>Tracheophyta</taxon>
        <taxon>Spermatophyta</taxon>
        <taxon>Magnoliopsida</taxon>
        <taxon>eudicotyledons</taxon>
        <taxon>Gunneridae</taxon>
        <taxon>Pentapetalae</taxon>
        <taxon>rosids</taxon>
        <taxon>fabids</taxon>
        <taxon>Rosales</taxon>
        <taxon>Rhamnaceae</taxon>
        <taxon>Paliureae</taxon>
        <taxon>Ziziphus</taxon>
    </lineage>
</organism>
<dbReference type="NCBIfam" id="TIGR03057">
    <property type="entry name" value="xxxLxxG_by_4"/>
    <property type="match status" value="1"/>
</dbReference>
<keyword evidence="1 5" id="KW-0479">Metal-binding</keyword>
<keyword evidence="2 5" id="KW-0863">Zinc-finger</keyword>
<dbReference type="InterPro" id="IPR023908">
    <property type="entry name" value="xxxLxxG_rpt"/>
</dbReference>
<dbReference type="SMART" id="SM00356">
    <property type="entry name" value="ZnF_C3H1"/>
    <property type="match status" value="3"/>
</dbReference>
<evidence type="ECO:0000259" key="7">
    <source>
        <dbReference type="PROSITE" id="PS50103"/>
    </source>
</evidence>
<feature type="compositionally biased region" description="Pro residues" evidence="6">
    <location>
        <begin position="134"/>
        <end position="157"/>
    </location>
</feature>
<feature type="zinc finger region" description="C3H1-type" evidence="5">
    <location>
        <begin position="387"/>
        <end position="414"/>
    </location>
</feature>
<proteinExistence type="predicted"/>
<protein>
    <submittedName>
        <fullName evidence="9">Uncharacterized protein LOC107434218</fullName>
    </submittedName>
</protein>
<feature type="region of interest" description="Disordered" evidence="6">
    <location>
        <begin position="134"/>
        <end position="163"/>
    </location>
</feature>
<feature type="domain" description="C3H1-type" evidence="7">
    <location>
        <begin position="425"/>
        <end position="453"/>
    </location>
</feature>
<feature type="compositionally biased region" description="Pro residues" evidence="6">
    <location>
        <begin position="28"/>
        <end position="41"/>
    </location>
</feature>
<evidence type="ECO:0000256" key="5">
    <source>
        <dbReference type="PROSITE-ProRule" id="PRU00723"/>
    </source>
</evidence>
<dbReference type="PANTHER" id="PTHR12506">
    <property type="entry name" value="PROTEIN PHOSPHATASE RELATED"/>
    <property type="match status" value="1"/>
</dbReference>
<feature type="compositionally biased region" description="Basic and acidic residues" evidence="6">
    <location>
        <begin position="1"/>
        <end position="14"/>
    </location>
</feature>
<gene>
    <name evidence="9" type="primary">LOC107434218</name>
</gene>
<dbReference type="PANTHER" id="PTHR12506:SF50">
    <property type="entry name" value="ZINC FINGER CCCH DOMAIN-CONTAINING PROTEIN 26"/>
    <property type="match status" value="1"/>
</dbReference>
<evidence type="ECO:0000313" key="8">
    <source>
        <dbReference type="Proteomes" id="UP001652623"/>
    </source>
</evidence>
<dbReference type="GeneID" id="107434218"/>
<evidence type="ECO:0000256" key="2">
    <source>
        <dbReference type="ARBA" id="ARBA00022771"/>
    </source>
</evidence>
<feature type="region of interest" description="Disordered" evidence="6">
    <location>
        <begin position="1"/>
        <end position="56"/>
    </location>
</feature>
<evidence type="ECO:0000256" key="4">
    <source>
        <dbReference type="ARBA" id="ARBA00023125"/>
    </source>
</evidence>
<dbReference type="Gene3D" id="4.10.1000.10">
    <property type="entry name" value="Zinc finger, CCCH-type"/>
    <property type="match status" value="1"/>
</dbReference>
<dbReference type="PROSITE" id="PS50103">
    <property type="entry name" value="ZF_C3H1"/>
    <property type="match status" value="2"/>
</dbReference>
<sequence>MDSHLSAAEERSLEGDDEFVQPPAAAVNPPPAAVPPPPAAVPPSQETFTQTSVAPTEPLVVPIQPLTSAAPSESLVVPIQPPAPALIQPPGQLVDANNAPVEIWQQVPLDLQLIADDGSQLVFVQPPAAAVNPPPAAVNPPPAAVPPPAAAVPPPPETFTQTSAAPTEPLAVPIQPPAAALTLAAPTEPLVVPAQPSAAALIQPPGQLVDGVGQLVGGMGQLAGGIEQLAANNAPVEIWQQVPLDLQLIADDGSQLVPVRPGAPLQSRLLMWMGDDVQPPVRPVQQPPARPVQQPPAWPAQQPPARPPQQRPFWPQQRPPARPPQQPPAWPAQQPPFCPQQQPPFWPAQQPLFRPQQQPPAWLVQQPPAGLPQAPFGPQQQPPFRPQQDPIRCGYFMDHGLCVRGDCPLLHPPEFALQRSELLYDPQKPLCDFFLARRFCRKGRLCKLHHPYSVGMVNPHVRLNAQFLPLRDDAEECPYTARGLPCYAGIYCQFHHPEPGNH</sequence>
<dbReference type="InterPro" id="IPR000571">
    <property type="entry name" value="Znf_CCCH"/>
</dbReference>
<feature type="compositionally biased region" description="Pro residues" evidence="6">
    <location>
        <begin position="317"/>
        <end position="346"/>
    </location>
</feature>
<feature type="zinc finger region" description="C3H1-type" evidence="5">
    <location>
        <begin position="425"/>
        <end position="453"/>
    </location>
</feature>
<accession>A0ABM3IWR9</accession>
<evidence type="ECO:0000313" key="9">
    <source>
        <dbReference type="RefSeq" id="XP_048336949.2"/>
    </source>
</evidence>
<feature type="compositionally biased region" description="Polar residues" evidence="6">
    <location>
        <begin position="44"/>
        <end position="54"/>
    </location>
</feature>
<keyword evidence="8" id="KW-1185">Reference proteome</keyword>
<feature type="compositionally biased region" description="Low complexity" evidence="6">
    <location>
        <begin position="365"/>
        <end position="379"/>
    </location>
</feature>
<feature type="domain" description="C3H1-type" evidence="7">
    <location>
        <begin position="387"/>
        <end position="414"/>
    </location>
</feature>
<feature type="region of interest" description="Disordered" evidence="6">
    <location>
        <begin position="365"/>
        <end position="384"/>
    </location>
</feature>
<keyword evidence="3 5" id="KW-0862">Zinc</keyword>
<evidence type="ECO:0000256" key="3">
    <source>
        <dbReference type="ARBA" id="ARBA00022833"/>
    </source>
</evidence>
<feature type="compositionally biased region" description="Pro residues" evidence="6">
    <location>
        <begin position="280"/>
        <end position="310"/>
    </location>
</feature>
<dbReference type="InterPro" id="IPR050974">
    <property type="entry name" value="Plant_ZF_CCCH"/>
</dbReference>
<evidence type="ECO:0000256" key="1">
    <source>
        <dbReference type="ARBA" id="ARBA00022723"/>
    </source>
</evidence>
<feature type="region of interest" description="Disordered" evidence="6">
    <location>
        <begin position="277"/>
        <end position="352"/>
    </location>
</feature>
<name>A0ABM3IWR9_ZIZJJ</name>
<keyword evidence="4" id="KW-0238">DNA-binding</keyword>
<reference evidence="9" key="1">
    <citation type="submission" date="2025-08" db="UniProtKB">
        <authorList>
            <consortium name="RefSeq"/>
        </authorList>
    </citation>
    <scope>IDENTIFICATION</scope>
    <source>
        <tissue evidence="9">Seedling</tissue>
    </source>
</reference>